<proteinExistence type="predicted"/>
<dbReference type="PaxDb" id="5507-FOXG_09799P0"/>
<dbReference type="AlphaFoldDB" id="A0A0D2Y0L0"/>
<evidence type="ECO:0000313" key="3">
    <source>
        <dbReference type="Proteomes" id="UP000002489"/>
    </source>
</evidence>
<dbReference type="OrthoDB" id="5364171at2759"/>
<sequence length="219" mass="24942">MVYYAFLKWQTSEPNYRYLLAAPDAETIDEWWREASTKDPEHVKRLGPDFYSWGSGAQAWDLAPSFINKIIYTLLNDRDGRIISNFNQPARVSVVSGDSYYIRSKSSPELYWLEKGGLIYATKQGRTRFTIRLDGERDSDRNRTVIIGKDYISVGAVGGTTQKYVSVNDNGEVVLSGHGCRMYYNDLKNMFLAQGEIDNLGNASLMKTDGFGEEWELVK</sequence>
<dbReference type="EMBL" id="AFQF01003360">
    <property type="protein sequence ID" value="EGU76033.1"/>
    <property type="molecule type" value="Genomic_DNA"/>
</dbReference>
<evidence type="ECO:0000313" key="1">
    <source>
        <dbReference type="EMBL" id="EGU76033.1"/>
    </source>
</evidence>
<name>A0A0D2Y0L0_FUSOF</name>
<dbReference type="VEuPathDB" id="FungiDB:FOXG_09799"/>
<protein>
    <submittedName>
        <fullName evidence="1 2">Uncharacterized protein</fullName>
    </submittedName>
</protein>
<accession>F9G469</accession>
<gene>
    <name evidence="2" type="primary">28951322</name>
    <name evidence="1" type="ORF">FOXB_13451</name>
</gene>
<accession>A0A0D2Y0L0</accession>
<reference evidence="2" key="2">
    <citation type="submission" date="2025-05" db="UniProtKB">
        <authorList>
            <consortium name="EnsemblFungi"/>
        </authorList>
    </citation>
    <scope>IDENTIFICATION</scope>
    <source>
        <strain evidence="2">4287 / CBS 123668 / FGSC 9935 / NRRL 34936</strain>
    </source>
</reference>
<dbReference type="EnsemblFungi" id="FOXG_09799T0">
    <property type="protein sequence ID" value="FOXG_09799P0"/>
    <property type="gene ID" value="FOXG_09799"/>
</dbReference>
<evidence type="ECO:0000313" key="2">
    <source>
        <dbReference type="EnsemblFungi" id="FOXG_09799P0"/>
    </source>
</evidence>
<organism evidence="2 3">
    <name type="scientific">Fusarium oxysporum (strain Fo5176)</name>
    <name type="common">Fusarium vascular wilt</name>
    <dbReference type="NCBI Taxonomy" id="660025"/>
    <lineage>
        <taxon>Eukaryota</taxon>
        <taxon>Fungi</taxon>
        <taxon>Dikarya</taxon>
        <taxon>Ascomycota</taxon>
        <taxon>Pezizomycotina</taxon>
        <taxon>Sordariomycetes</taxon>
        <taxon>Hypocreomycetidae</taxon>
        <taxon>Hypocreales</taxon>
        <taxon>Nectriaceae</taxon>
        <taxon>Fusarium</taxon>
        <taxon>Fusarium oxysporum species complex</taxon>
    </lineage>
</organism>
<dbReference type="Proteomes" id="UP000002489">
    <property type="component" value="Unassembled WGS sequence"/>
</dbReference>
<reference evidence="1 3" key="1">
    <citation type="journal article" date="2012" name="Mol. Plant Microbe Interact.">
        <title>A highly conserved effector in Fusarium oxysporum is required for full virulence on Arabidopsis.</title>
        <authorList>
            <person name="Thatcher L.F."/>
            <person name="Gardiner D.M."/>
            <person name="Kazan K."/>
            <person name="Manners J."/>
        </authorList>
    </citation>
    <scope>NUCLEOTIDE SEQUENCE [LARGE SCALE GENOMIC DNA]</scope>
    <source>
        <strain evidence="1 3">Fo5176</strain>
    </source>
</reference>